<dbReference type="Pfam" id="PF01636">
    <property type="entry name" value="APH"/>
    <property type="match status" value="1"/>
</dbReference>
<dbReference type="PANTHER" id="PTHR21310">
    <property type="entry name" value="AMINOGLYCOSIDE PHOSPHOTRANSFERASE-RELATED-RELATED"/>
    <property type="match status" value="1"/>
</dbReference>
<dbReference type="AlphaFoldDB" id="A0A4Y7PTY1"/>
<evidence type="ECO:0000313" key="2">
    <source>
        <dbReference type="EMBL" id="TDL18322.1"/>
    </source>
</evidence>
<name>A0A4Y7PTY1_9AGAM</name>
<dbReference type="InterPro" id="IPR051678">
    <property type="entry name" value="AGP_Transferase"/>
</dbReference>
<dbReference type="Gene3D" id="3.90.1200.10">
    <property type="match status" value="1"/>
</dbReference>
<dbReference type="EMBL" id="ML170209">
    <property type="protein sequence ID" value="TDL18322.1"/>
    <property type="molecule type" value="Genomic_DNA"/>
</dbReference>
<dbReference type="PANTHER" id="PTHR21310:SF15">
    <property type="entry name" value="AMINOGLYCOSIDE PHOSPHOTRANSFERASE DOMAIN-CONTAINING PROTEIN"/>
    <property type="match status" value="1"/>
</dbReference>
<evidence type="ECO:0000313" key="3">
    <source>
        <dbReference type="Proteomes" id="UP000294933"/>
    </source>
</evidence>
<organism evidence="2 3">
    <name type="scientific">Rickenella mellea</name>
    <dbReference type="NCBI Taxonomy" id="50990"/>
    <lineage>
        <taxon>Eukaryota</taxon>
        <taxon>Fungi</taxon>
        <taxon>Dikarya</taxon>
        <taxon>Basidiomycota</taxon>
        <taxon>Agaricomycotina</taxon>
        <taxon>Agaricomycetes</taxon>
        <taxon>Hymenochaetales</taxon>
        <taxon>Rickenellaceae</taxon>
        <taxon>Rickenella</taxon>
    </lineage>
</organism>
<accession>A0A4Y7PTY1</accession>
<reference evidence="2 3" key="1">
    <citation type="submission" date="2018-06" db="EMBL/GenBank/DDBJ databases">
        <title>A transcriptomic atlas of mushroom development highlights an independent origin of complex multicellularity.</title>
        <authorList>
            <consortium name="DOE Joint Genome Institute"/>
            <person name="Krizsan K."/>
            <person name="Almasi E."/>
            <person name="Merenyi Z."/>
            <person name="Sahu N."/>
            <person name="Viragh M."/>
            <person name="Koszo T."/>
            <person name="Mondo S."/>
            <person name="Kiss B."/>
            <person name="Balint B."/>
            <person name="Kues U."/>
            <person name="Barry K."/>
            <person name="Hegedus J.C."/>
            <person name="Henrissat B."/>
            <person name="Johnson J."/>
            <person name="Lipzen A."/>
            <person name="Ohm R."/>
            <person name="Nagy I."/>
            <person name="Pangilinan J."/>
            <person name="Yan J."/>
            <person name="Xiong Y."/>
            <person name="Grigoriev I.V."/>
            <person name="Hibbett D.S."/>
            <person name="Nagy L.G."/>
        </authorList>
    </citation>
    <scope>NUCLEOTIDE SEQUENCE [LARGE SCALE GENOMIC DNA]</scope>
    <source>
        <strain evidence="2 3">SZMC22713</strain>
    </source>
</reference>
<keyword evidence="3" id="KW-1185">Reference proteome</keyword>
<dbReference type="InterPro" id="IPR002575">
    <property type="entry name" value="Aminoglycoside_PTrfase"/>
</dbReference>
<evidence type="ECO:0000259" key="1">
    <source>
        <dbReference type="Pfam" id="PF01636"/>
    </source>
</evidence>
<sequence>MSPNETDSSSGSDCESDEYPALEPDFFALKRLPRDLHPLHFRWMDLYCPSLSPSRRFRKVPEHMAGKHLYKIWDRLSLEYQKAALTEIAGVVAQLAGLQFTKIGSLREDGTLGPLLHRTGIEVDGVDDWATISSGPFTNTFDYLFSFVKAVSFPPDAPPEETTSLTHEVQRLLKSYFSKHSGTRYLHPPFCLIHEDFDGQNMLFTDPDETGGQPPQLTAIIDWEFAHTGPLYFLYEYPEFIQDEDWSKHLYSRNAILRPHFVRALRAQFSSKSEEYKAAKECLPAAKCATLNSFKNIFMETPWEWDRMKRLWENYIADEIAGTGKAYGGRLDWIPDVDEP</sequence>
<dbReference type="SUPFAM" id="SSF56112">
    <property type="entry name" value="Protein kinase-like (PK-like)"/>
    <property type="match status" value="1"/>
</dbReference>
<dbReference type="STRING" id="50990.A0A4Y7PTY1"/>
<gene>
    <name evidence="2" type="ORF">BD410DRAFT_900896</name>
</gene>
<proteinExistence type="predicted"/>
<protein>
    <recommendedName>
        <fullName evidence="1">Aminoglycoside phosphotransferase domain-containing protein</fullName>
    </recommendedName>
</protein>
<dbReference type="OrthoDB" id="10003767at2759"/>
<dbReference type="InterPro" id="IPR011009">
    <property type="entry name" value="Kinase-like_dom_sf"/>
</dbReference>
<feature type="domain" description="Aminoglycoside phosphotransferase" evidence="1">
    <location>
        <begin position="168"/>
        <end position="232"/>
    </location>
</feature>
<dbReference type="VEuPathDB" id="FungiDB:BD410DRAFT_900896"/>
<dbReference type="Proteomes" id="UP000294933">
    <property type="component" value="Unassembled WGS sequence"/>
</dbReference>